<gene>
    <name evidence="3" type="ORF">HG536_0D05280</name>
</gene>
<evidence type="ECO:0000256" key="1">
    <source>
        <dbReference type="ARBA" id="ARBA00004173"/>
    </source>
</evidence>
<dbReference type="RefSeq" id="XP_037139680.1">
    <property type="nucleotide sequence ID" value="XM_037283784.1"/>
</dbReference>
<evidence type="ECO:0000313" key="3">
    <source>
        <dbReference type="EMBL" id="QLL33006.1"/>
    </source>
</evidence>
<evidence type="ECO:0000313" key="4">
    <source>
        <dbReference type="Proteomes" id="UP000515788"/>
    </source>
</evidence>
<protein>
    <submittedName>
        <fullName evidence="3">Uncharacterized protein</fullName>
    </submittedName>
</protein>
<reference evidence="3 4" key="1">
    <citation type="submission" date="2020-06" db="EMBL/GenBank/DDBJ databases">
        <title>The yeast mating-type switching endonuclease HO is a domesticated member of an unorthodox homing genetic element family.</title>
        <authorList>
            <person name="Coughlan A.Y."/>
            <person name="Lombardi L."/>
            <person name="Braun-Galleani S."/>
            <person name="Martos A.R."/>
            <person name="Galeote V."/>
            <person name="Bigey F."/>
            <person name="Dequin S."/>
            <person name="Byrne K.P."/>
            <person name="Wolfe K.H."/>
        </authorList>
    </citation>
    <scope>NUCLEOTIDE SEQUENCE [LARGE SCALE GENOMIC DNA]</scope>
    <source>
        <strain evidence="3 4">CBS764</strain>
    </source>
</reference>
<name>A0A7G3ZHM0_9SACH</name>
<comment type="subcellular location">
    <subcellularLocation>
        <location evidence="1">Mitochondrion</location>
    </subcellularLocation>
</comment>
<dbReference type="InterPro" id="IPR014804">
    <property type="entry name" value="Pet20-like"/>
</dbReference>
<sequence length="172" mass="19606">MKQTMIRRFSTSSRSCFKRKSAHGDVFRALPKVPTTQFLESRELTRDILFSGYRPVTYPVKENPLFSGRARRGEAVMGEQAGRESSVEEDAGKQTFTVMSGPRGCGGIKSGGVNGTWRYGPRVPNKLVPYNLWSTTTMGMEYFPEWINVPRHVVRKLRPFDREAGIFKKRHT</sequence>
<proteinExistence type="predicted"/>
<dbReference type="AlphaFoldDB" id="A0A7G3ZHM0"/>
<dbReference type="EMBL" id="CP059249">
    <property type="protein sequence ID" value="QLL33006.1"/>
    <property type="molecule type" value="Genomic_DNA"/>
</dbReference>
<organism evidence="3 4">
    <name type="scientific">Torulaspora globosa</name>
    <dbReference type="NCBI Taxonomy" id="48254"/>
    <lineage>
        <taxon>Eukaryota</taxon>
        <taxon>Fungi</taxon>
        <taxon>Dikarya</taxon>
        <taxon>Ascomycota</taxon>
        <taxon>Saccharomycotina</taxon>
        <taxon>Saccharomycetes</taxon>
        <taxon>Saccharomycetales</taxon>
        <taxon>Saccharomycetaceae</taxon>
        <taxon>Torulaspora</taxon>
    </lineage>
</organism>
<accession>A0A7G3ZHM0</accession>
<dbReference type="GeneID" id="59326173"/>
<dbReference type="Pfam" id="PF08692">
    <property type="entry name" value="Pet20"/>
    <property type="match status" value="1"/>
</dbReference>
<dbReference type="Proteomes" id="UP000515788">
    <property type="component" value="Chromosome 4"/>
</dbReference>
<dbReference type="KEGG" id="tgb:HG536_0D05280"/>
<keyword evidence="2" id="KW-0496">Mitochondrion</keyword>
<dbReference type="OrthoDB" id="3992052at2759"/>
<evidence type="ECO:0000256" key="2">
    <source>
        <dbReference type="ARBA" id="ARBA00023128"/>
    </source>
</evidence>
<dbReference type="GO" id="GO:0005739">
    <property type="term" value="C:mitochondrion"/>
    <property type="evidence" value="ECO:0007669"/>
    <property type="project" value="UniProtKB-SubCell"/>
</dbReference>
<keyword evidence="4" id="KW-1185">Reference proteome</keyword>